<dbReference type="Proteomes" id="UP000077748">
    <property type="component" value="Chromosome"/>
</dbReference>
<proteinExistence type="predicted"/>
<sequence length="59" mass="7317">MYFMSLILTYFIDVCYCISQTAFITDHTITGHARQFKFHRIQIFKKFFYRTLVRLYIHK</sequence>
<name>A0A1A9KEC0_9PSED</name>
<gene>
    <name evidence="1" type="ORF">A9C11_18185</name>
</gene>
<evidence type="ECO:0000313" key="2">
    <source>
        <dbReference type="Proteomes" id="UP000077748"/>
    </source>
</evidence>
<dbReference type="EMBL" id="CP015878">
    <property type="protein sequence ID" value="ANI15781.1"/>
    <property type="molecule type" value="Genomic_DNA"/>
</dbReference>
<evidence type="ECO:0000313" key="1">
    <source>
        <dbReference type="EMBL" id="ANI15781.1"/>
    </source>
</evidence>
<protein>
    <submittedName>
        <fullName evidence="1">Uncharacterized protein</fullName>
    </submittedName>
</protein>
<accession>A0A1A9KEC0</accession>
<organism evidence="1 2">
    <name type="scientific">Pseudomonas citronellolis</name>
    <dbReference type="NCBI Taxonomy" id="53408"/>
    <lineage>
        <taxon>Bacteria</taxon>
        <taxon>Pseudomonadati</taxon>
        <taxon>Pseudomonadota</taxon>
        <taxon>Gammaproteobacteria</taxon>
        <taxon>Pseudomonadales</taxon>
        <taxon>Pseudomonadaceae</taxon>
        <taxon>Pseudomonas</taxon>
    </lineage>
</organism>
<reference evidence="1 2" key="1">
    <citation type="submission" date="2016-05" db="EMBL/GenBank/DDBJ databases">
        <title>Genome Sequence of Pseudomonas citronellolis Strain SJTE-3, an Estrogens and Persistent Organic Pollutants degradation strain.</title>
        <authorList>
            <person name="Liang R."/>
        </authorList>
    </citation>
    <scope>NUCLEOTIDE SEQUENCE [LARGE SCALE GENOMIC DNA]</scope>
    <source>
        <strain evidence="1 2">SJTE-3</strain>
    </source>
</reference>
<dbReference type="AlphaFoldDB" id="A0A1A9KEC0"/>